<dbReference type="EMBL" id="WISR01000044">
    <property type="protein sequence ID" value="MQW32014.1"/>
    <property type="molecule type" value="Genomic_DNA"/>
</dbReference>
<reference evidence="1 2" key="1">
    <citation type="journal article" date="2013" name="Genome Biol.">
        <title>Comparative genomics of the core and accessory genomes of 48 Sinorhizobium strains comprising five genospecies.</title>
        <authorList>
            <person name="Sugawara M."/>
            <person name="Epstein B."/>
            <person name="Badgley B.D."/>
            <person name="Unno T."/>
            <person name="Xu L."/>
            <person name="Reese J."/>
            <person name="Gyaneshwar P."/>
            <person name="Denny R."/>
            <person name="Mudge J."/>
            <person name="Bharti A.K."/>
            <person name="Farmer A.D."/>
            <person name="May G.D."/>
            <person name="Woodward J.E."/>
            <person name="Medigue C."/>
            <person name="Vallenet D."/>
            <person name="Lajus A."/>
            <person name="Rouy Z."/>
            <person name="Martinez-Vaz B."/>
            <person name="Tiffin P."/>
            <person name="Young N.D."/>
            <person name="Sadowsky M.J."/>
        </authorList>
    </citation>
    <scope>NUCLEOTIDE SEQUENCE [LARGE SCALE GENOMIC DNA]</scope>
    <source>
        <strain evidence="1 2">N6B1</strain>
    </source>
</reference>
<accession>A0AAW9TI16</accession>
<evidence type="ECO:0000313" key="1">
    <source>
        <dbReference type="EMBL" id="MQW32014.1"/>
    </source>
</evidence>
<comment type="caution">
    <text evidence="1">The sequence shown here is derived from an EMBL/GenBank/DDBJ whole genome shotgun (WGS) entry which is preliminary data.</text>
</comment>
<dbReference type="AlphaFoldDB" id="A0AAW9TI16"/>
<dbReference type="Proteomes" id="UP000429484">
    <property type="component" value="Unassembled WGS sequence"/>
</dbReference>
<evidence type="ECO:0000313" key="2">
    <source>
        <dbReference type="Proteomes" id="UP000429484"/>
    </source>
</evidence>
<proteinExistence type="predicted"/>
<sequence length="988" mass="109365">MPVTTLLKDCHQAFGDRFRQLASARSGLPVFAIEHGIEPAALAVIRRQVARQLEVDPDLGSVSWGICYLPLIVIASEVGYRYRGTGTDFWPLLAQDLALDPRSIPPVQLSRLFELSHRTYGLARPGDSVWEQHFPHIAWPIGNAAVPLEVQGPLAHALRAAVRAGISYESKESLHDYVRNIASGQSGRRFENWLQRSDLSGEVMTRLLDPAADGWLAETFVRRVYADVRRDVESRRAISEARRLTSRRSGRQANIPASRFSIALDGDLVTRISVRGPILTAELRDQVISTLRIQRDVLGTTTSGEFIQLRLFLAGGELDIGMTADWPEMPLRRGDGITNTSPQAKQLLEGLQPDKAEFFQLEPDGRSAVALLPGEQVAQDSIIVRIRGEGEGLSVIQRLDASSARDVEILRKHGFPVRDGRSRTRLSGLPMPGTGAQFATGFPILALMAFDETALVLDQKTAAQAHLEMAGFDWTVFEPEAGEHTIGPEGFDEVSHTPFRMVDPPDIEAASISIHPTNARLTDLMDGTLEVRIRAPLPLENVHAQIRLVMAGEQDLVTESNVDRLPAHVAGRMPLLQDLKTSLAKRGAVPGTAARLQVSVKGLLTEQFLLLPSPQAFLYDERRRSWTAGQGREGELASRVATLSNLLPSKSTAASAECTLVLPDSEAWGALGAGRIVREKTQLRLGQGTGEQPSLPRTVREALSRDGSSGLIEMAGAYLAWRLAEASDPIAHWQQRQGADSLEAGLVALLCGENWRRIEHGLNLSVLSPAGAFRISAQRFGLLSGDDLPPIVRSSDMDFLTRRITIRLHQAVPDHETVLAGWNEDLGGELDLAVIEAYEDLRSHMLQEGRDAFEEVDMQRPASTWLLALERARDIPRLAMFRRFILPEARWEALSTFPYDTTTEDDIVDLLDSCHVDAFRRHGLRWIGRPELRAMLELWISPRALLEAGEWQQYLAKSLSDMQTARAVRYAALRRKLSRLDFPEESLA</sequence>
<gene>
    <name evidence="1" type="ORF">GHK53_03915</name>
</gene>
<organism evidence="1 2">
    <name type="scientific">Rhizobium meliloti</name>
    <name type="common">Ensifer meliloti</name>
    <name type="synonym">Sinorhizobium meliloti</name>
    <dbReference type="NCBI Taxonomy" id="382"/>
    <lineage>
        <taxon>Bacteria</taxon>
        <taxon>Pseudomonadati</taxon>
        <taxon>Pseudomonadota</taxon>
        <taxon>Alphaproteobacteria</taxon>
        <taxon>Hyphomicrobiales</taxon>
        <taxon>Rhizobiaceae</taxon>
        <taxon>Sinorhizobium/Ensifer group</taxon>
        <taxon>Sinorhizobium</taxon>
    </lineage>
</organism>
<name>A0AAW9TI16_RHIML</name>
<dbReference type="RefSeq" id="WP_153349364.1">
    <property type="nucleotide sequence ID" value="NZ_WISR01000044.1"/>
</dbReference>
<protein>
    <submittedName>
        <fullName evidence="1">Uncharacterized protein</fullName>
    </submittedName>
</protein>